<sequence length="116" mass="13197">MEVLSVLQCSLLFRSLLDSELHSKVREEVQLGPAELIFLLEDMWHKLEFSLTAAPAKRAPFFKPKSPKDIAACCVQLLPTFCTHLENCHNHFQIHTQDTHTASCFFGARHTFSSLL</sequence>
<keyword evidence="2" id="KW-1017">Isopeptide bond</keyword>
<dbReference type="AlphaFoldDB" id="A0AAN8QYG2"/>
<dbReference type="GO" id="GO:0000793">
    <property type="term" value="C:condensed chromosome"/>
    <property type="evidence" value="ECO:0007669"/>
    <property type="project" value="TreeGrafter"/>
</dbReference>
<protein>
    <submittedName>
        <fullName evidence="6">Uncharacterized protein</fullName>
    </submittedName>
</protein>
<evidence type="ECO:0000256" key="2">
    <source>
        <dbReference type="ARBA" id="ARBA00022499"/>
    </source>
</evidence>
<evidence type="ECO:0000313" key="7">
    <source>
        <dbReference type="Proteomes" id="UP001356427"/>
    </source>
</evidence>
<keyword evidence="3" id="KW-0832">Ubl conjugation</keyword>
<reference evidence="6 7" key="1">
    <citation type="submission" date="2021-04" db="EMBL/GenBank/DDBJ databases">
        <authorList>
            <person name="De Guttry C."/>
            <person name="Zahm M."/>
            <person name="Klopp C."/>
            <person name="Cabau C."/>
            <person name="Louis A."/>
            <person name="Berthelot C."/>
            <person name="Parey E."/>
            <person name="Roest Crollius H."/>
            <person name="Montfort J."/>
            <person name="Robinson-Rechavi M."/>
            <person name="Bucao C."/>
            <person name="Bouchez O."/>
            <person name="Gislard M."/>
            <person name="Lluch J."/>
            <person name="Milhes M."/>
            <person name="Lampietro C."/>
            <person name="Lopez Roques C."/>
            <person name="Donnadieu C."/>
            <person name="Braasch I."/>
            <person name="Desvignes T."/>
            <person name="Postlethwait J."/>
            <person name="Bobe J."/>
            <person name="Wedekind C."/>
            <person name="Guiguen Y."/>
        </authorList>
    </citation>
    <scope>NUCLEOTIDE SEQUENCE [LARGE SCALE GENOMIC DNA]</scope>
    <source>
        <strain evidence="6">Cs_M1</strain>
        <tissue evidence="6">Blood</tissue>
    </source>
</reference>
<evidence type="ECO:0000256" key="3">
    <source>
        <dbReference type="ARBA" id="ARBA00022843"/>
    </source>
</evidence>
<keyword evidence="4" id="KW-0539">Nucleus</keyword>
<evidence type="ECO:0000313" key="6">
    <source>
        <dbReference type="EMBL" id="KAK6321320.1"/>
    </source>
</evidence>
<dbReference type="Proteomes" id="UP001356427">
    <property type="component" value="Unassembled WGS sequence"/>
</dbReference>
<evidence type="ECO:0000256" key="1">
    <source>
        <dbReference type="ARBA" id="ARBA00004123"/>
    </source>
</evidence>
<evidence type="ECO:0000256" key="5">
    <source>
        <dbReference type="ARBA" id="ARBA00093456"/>
    </source>
</evidence>
<organism evidence="6 7">
    <name type="scientific">Coregonus suidteri</name>
    <dbReference type="NCBI Taxonomy" id="861788"/>
    <lineage>
        <taxon>Eukaryota</taxon>
        <taxon>Metazoa</taxon>
        <taxon>Chordata</taxon>
        <taxon>Craniata</taxon>
        <taxon>Vertebrata</taxon>
        <taxon>Euteleostomi</taxon>
        <taxon>Actinopterygii</taxon>
        <taxon>Neopterygii</taxon>
        <taxon>Teleostei</taxon>
        <taxon>Protacanthopterygii</taxon>
        <taxon>Salmoniformes</taxon>
        <taxon>Salmonidae</taxon>
        <taxon>Coregoninae</taxon>
        <taxon>Coregonus</taxon>
    </lineage>
</organism>
<dbReference type="PANTHER" id="PTHR32086:SF0">
    <property type="entry name" value="FANCONI ANEMIA GROUP D2 PROTEIN"/>
    <property type="match status" value="1"/>
</dbReference>
<gene>
    <name evidence="6" type="ORF">J4Q44_G00082960</name>
</gene>
<dbReference type="GO" id="GO:0005634">
    <property type="term" value="C:nucleus"/>
    <property type="evidence" value="ECO:0007669"/>
    <property type="project" value="UniProtKB-SubCell"/>
</dbReference>
<comment type="similarity">
    <text evidence="5">Belongs to the Fanconi anemia protein FANCD2 family.</text>
</comment>
<dbReference type="EMBL" id="JAGTTL010000006">
    <property type="protein sequence ID" value="KAK6321320.1"/>
    <property type="molecule type" value="Genomic_DNA"/>
</dbReference>
<dbReference type="PANTHER" id="PTHR32086">
    <property type="entry name" value="FANCONI ANEMIA GROUP D2 PROTEIN"/>
    <property type="match status" value="1"/>
</dbReference>
<dbReference type="GO" id="GO:1990918">
    <property type="term" value="P:double-strand break repair involved in meiotic recombination"/>
    <property type="evidence" value="ECO:0007669"/>
    <property type="project" value="TreeGrafter"/>
</dbReference>
<dbReference type="GO" id="GO:0070182">
    <property type="term" value="F:DNA polymerase binding"/>
    <property type="evidence" value="ECO:0007669"/>
    <property type="project" value="TreeGrafter"/>
</dbReference>
<keyword evidence="7" id="KW-1185">Reference proteome</keyword>
<dbReference type="GO" id="GO:0031573">
    <property type="term" value="P:mitotic intra-S DNA damage checkpoint signaling"/>
    <property type="evidence" value="ECO:0007669"/>
    <property type="project" value="TreeGrafter"/>
</dbReference>
<comment type="subcellular location">
    <subcellularLocation>
        <location evidence="1">Nucleus</location>
    </subcellularLocation>
</comment>
<comment type="caution">
    <text evidence="6">The sequence shown here is derived from an EMBL/GenBank/DDBJ whole genome shotgun (WGS) entry which is preliminary data.</text>
</comment>
<dbReference type="GO" id="GO:0036297">
    <property type="term" value="P:interstrand cross-link repair"/>
    <property type="evidence" value="ECO:0007669"/>
    <property type="project" value="TreeGrafter"/>
</dbReference>
<name>A0AAN8QYG2_9TELE</name>
<dbReference type="InterPro" id="IPR029448">
    <property type="entry name" value="FANCD2"/>
</dbReference>
<dbReference type="Pfam" id="PF14631">
    <property type="entry name" value="FancD2"/>
    <property type="match status" value="1"/>
</dbReference>
<evidence type="ECO:0000256" key="4">
    <source>
        <dbReference type="ARBA" id="ARBA00023242"/>
    </source>
</evidence>
<accession>A0AAN8QYG2</accession>
<proteinExistence type="inferred from homology"/>
<dbReference type="GO" id="GO:0007129">
    <property type="term" value="P:homologous chromosome pairing at meiosis"/>
    <property type="evidence" value="ECO:0007669"/>
    <property type="project" value="TreeGrafter"/>
</dbReference>